<organism evidence="1 2">
    <name type="scientific">Parascedosporium putredinis</name>
    <dbReference type="NCBI Taxonomy" id="1442378"/>
    <lineage>
        <taxon>Eukaryota</taxon>
        <taxon>Fungi</taxon>
        <taxon>Dikarya</taxon>
        <taxon>Ascomycota</taxon>
        <taxon>Pezizomycotina</taxon>
        <taxon>Sordariomycetes</taxon>
        <taxon>Hypocreomycetidae</taxon>
        <taxon>Microascales</taxon>
        <taxon>Microascaceae</taxon>
        <taxon>Parascedosporium</taxon>
    </lineage>
</organism>
<accession>A0A9P1HB13</accession>
<sequence length="87" mass="10041">MLREVSKGPRRFLCRIAGDPDLGIFHYISAGEMLVNRARNEAAERGIRNEARLRSSSIGHDHIHVSPNVFRRYICTKHRTMQYLCTS</sequence>
<reference evidence="1" key="1">
    <citation type="submission" date="2022-11" db="EMBL/GenBank/DDBJ databases">
        <authorList>
            <person name="Scott C."/>
            <person name="Bruce N."/>
        </authorList>
    </citation>
    <scope>NUCLEOTIDE SEQUENCE</scope>
</reference>
<evidence type="ECO:0000313" key="2">
    <source>
        <dbReference type="Proteomes" id="UP000838763"/>
    </source>
</evidence>
<name>A0A9P1HB13_9PEZI</name>
<dbReference type="EMBL" id="CALLCH030000019">
    <property type="protein sequence ID" value="CAI4219333.1"/>
    <property type="molecule type" value="Genomic_DNA"/>
</dbReference>
<dbReference type="AlphaFoldDB" id="A0A9P1HB13"/>
<evidence type="ECO:0000313" key="1">
    <source>
        <dbReference type="EMBL" id="CAI4219333.1"/>
    </source>
</evidence>
<protein>
    <submittedName>
        <fullName evidence="1">Uncharacterized protein</fullName>
    </submittedName>
</protein>
<dbReference type="Proteomes" id="UP000838763">
    <property type="component" value="Unassembled WGS sequence"/>
</dbReference>
<keyword evidence="2" id="KW-1185">Reference proteome</keyword>
<proteinExistence type="predicted"/>
<comment type="caution">
    <text evidence="1">The sequence shown here is derived from an EMBL/GenBank/DDBJ whole genome shotgun (WGS) entry which is preliminary data.</text>
</comment>
<gene>
    <name evidence="1" type="ORF">PPNO1_LOCUS8900</name>
</gene>